<evidence type="ECO:0000256" key="4">
    <source>
        <dbReference type="ARBA" id="ARBA00023180"/>
    </source>
</evidence>
<reference evidence="8 9" key="1">
    <citation type="submission" date="2015-07" db="EMBL/GenBank/DDBJ databases">
        <title>The genome of Eufriesea mexicana.</title>
        <authorList>
            <person name="Pan H."/>
            <person name="Kapheim K."/>
        </authorList>
    </citation>
    <scope>NUCLEOTIDE SEQUENCE [LARGE SCALE GENOMIC DNA]</scope>
    <source>
        <strain evidence="8">0111107269</strain>
        <tissue evidence="8">Whole body</tissue>
    </source>
</reference>
<keyword evidence="5" id="KW-0378">Hydrolase</keyword>
<dbReference type="InterPro" id="IPR006047">
    <property type="entry name" value="GH13_cat_dom"/>
</dbReference>
<sequence>MKNISLVVVLVVAVGFAAAEIKNVGWWRNAVFYQIYPRSFKDSNDDGIGDLKGITSKLQHFKDTGIAAVWLSPINKSPNRDFGYDISDFKDIQPEFGTLNDIESLLKEAHKLGLKVILDLVPNHTSNQHEWFKQSEIKNGIYTDYYIWNDGTKSSDNTPIAPNQWISVFNGTAWTFHEGRKQFYFHQFYPEQPDLNYRNPKVQEEMKEIMKFWLDNGIDGFRIDAVPHLFESANLTLEEPSLNLPGLNETHHANYNHTLTKDQPETYDLIVSWREFVDEYARINNRDEIVLLTEAYTSLPNTIKYYNGSNVPFNFKFITDVNANSTASKFRDLINDWISRMPNNSVANWVMGNHDRVRVGSRYPNREDQMIMLEMFLPGIAVTYYGEEIGMVDNSNVNMSDFRNPCRTPFQWDNTTNAGFNGGHTPWLDVHENYKTLNLQQQKKDEFSHYKLYTGLIEMRNSSLLKTGNVSVRAIGNEILVVLRENSSDTAALLINLSKDNVVVELPALATRSLNKVVLASLASGFKSGTGPFRVRLEGKRFPQRRRDSLHAKVRGEGDSFFRVRHSEGSPSWGPSIYDGEIPDCAKPPHMAWPQPPTTYDTHCLANSSNYNANSVFQNGPF</sequence>
<keyword evidence="4" id="KW-0325">Glycoprotein</keyword>
<protein>
    <recommendedName>
        <fullName evidence="3">alpha-glucosidase</fullName>
        <ecNumber evidence="3">3.2.1.20</ecNumber>
    </recommendedName>
</protein>
<comment type="similarity">
    <text evidence="2">Belongs to the glycosyl hydrolase 13 family.</text>
</comment>
<dbReference type="SMART" id="SM00642">
    <property type="entry name" value="Aamy"/>
    <property type="match status" value="1"/>
</dbReference>
<keyword evidence="5" id="KW-0326">Glycosidase</keyword>
<dbReference type="GO" id="GO:0004558">
    <property type="term" value="F:alpha-1,4-glucosidase activity"/>
    <property type="evidence" value="ECO:0007669"/>
    <property type="project" value="UniProtKB-EC"/>
</dbReference>
<organism evidence="8 9">
    <name type="scientific">Eufriesea mexicana</name>
    <dbReference type="NCBI Taxonomy" id="516756"/>
    <lineage>
        <taxon>Eukaryota</taxon>
        <taxon>Metazoa</taxon>
        <taxon>Ecdysozoa</taxon>
        <taxon>Arthropoda</taxon>
        <taxon>Hexapoda</taxon>
        <taxon>Insecta</taxon>
        <taxon>Pterygota</taxon>
        <taxon>Neoptera</taxon>
        <taxon>Endopterygota</taxon>
        <taxon>Hymenoptera</taxon>
        <taxon>Apocrita</taxon>
        <taxon>Aculeata</taxon>
        <taxon>Apoidea</taxon>
        <taxon>Anthophila</taxon>
        <taxon>Apidae</taxon>
        <taxon>Eufriesea</taxon>
    </lineage>
</organism>
<evidence type="ECO:0000256" key="6">
    <source>
        <dbReference type="SAM" id="SignalP"/>
    </source>
</evidence>
<dbReference type="InterPro" id="IPR017853">
    <property type="entry name" value="GH"/>
</dbReference>
<dbReference type="GO" id="GO:0005975">
    <property type="term" value="P:carbohydrate metabolic process"/>
    <property type="evidence" value="ECO:0007669"/>
    <property type="project" value="InterPro"/>
</dbReference>
<evidence type="ECO:0000256" key="1">
    <source>
        <dbReference type="ARBA" id="ARBA00001657"/>
    </source>
</evidence>
<feature type="domain" description="Glycosyl hydrolase family 13 catalytic" evidence="7">
    <location>
        <begin position="34"/>
        <end position="460"/>
    </location>
</feature>
<dbReference type="EC" id="3.2.1.20" evidence="3"/>
<dbReference type="Proteomes" id="UP000250275">
    <property type="component" value="Unassembled WGS sequence"/>
</dbReference>
<dbReference type="Gene3D" id="3.20.20.80">
    <property type="entry name" value="Glycosidases"/>
    <property type="match status" value="1"/>
</dbReference>
<keyword evidence="6" id="KW-0732">Signal</keyword>
<dbReference type="SUPFAM" id="SSF51445">
    <property type="entry name" value="(Trans)glycosidases"/>
    <property type="match status" value="1"/>
</dbReference>
<dbReference type="PANTHER" id="PTHR10357:SF179">
    <property type="entry name" value="NEUTRAL AND BASIC AMINO ACID TRANSPORT PROTEIN RBAT"/>
    <property type="match status" value="1"/>
</dbReference>
<dbReference type="OrthoDB" id="1740265at2759"/>
<evidence type="ECO:0000256" key="3">
    <source>
        <dbReference type="ARBA" id="ARBA00012741"/>
    </source>
</evidence>
<feature type="signal peptide" evidence="6">
    <location>
        <begin position="1"/>
        <end position="19"/>
    </location>
</feature>
<keyword evidence="9" id="KW-1185">Reference proteome</keyword>
<dbReference type="InterPro" id="IPR045857">
    <property type="entry name" value="O16G_dom_2"/>
</dbReference>
<evidence type="ECO:0000256" key="5">
    <source>
        <dbReference type="ARBA" id="ARBA00023295"/>
    </source>
</evidence>
<dbReference type="Gene3D" id="3.90.400.10">
    <property type="entry name" value="Oligo-1,6-glucosidase, Domain 2"/>
    <property type="match status" value="1"/>
</dbReference>
<dbReference type="EMBL" id="KQ769895">
    <property type="protein sequence ID" value="OAD52780.1"/>
    <property type="molecule type" value="Genomic_DNA"/>
</dbReference>
<evidence type="ECO:0000313" key="9">
    <source>
        <dbReference type="Proteomes" id="UP000250275"/>
    </source>
</evidence>
<feature type="chain" id="PRO_5016358410" description="alpha-glucosidase" evidence="6">
    <location>
        <begin position="20"/>
        <end position="622"/>
    </location>
</feature>
<accession>A0A310SGT7</accession>
<dbReference type="FunFam" id="3.90.400.10:FF:000001">
    <property type="entry name" value="Maltase A3, isoform A"/>
    <property type="match status" value="1"/>
</dbReference>
<dbReference type="PANTHER" id="PTHR10357">
    <property type="entry name" value="ALPHA-AMYLASE FAMILY MEMBER"/>
    <property type="match status" value="1"/>
</dbReference>
<evidence type="ECO:0000313" key="8">
    <source>
        <dbReference type="EMBL" id="OAD52780.1"/>
    </source>
</evidence>
<name>A0A310SGT7_9HYME</name>
<evidence type="ECO:0000256" key="2">
    <source>
        <dbReference type="ARBA" id="ARBA00008061"/>
    </source>
</evidence>
<dbReference type="Pfam" id="PF00128">
    <property type="entry name" value="Alpha-amylase"/>
    <property type="match status" value="1"/>
</dbReference>
<proteinExistence type="inferred from homology"/>
<gene>
    <name evidence="8" type="ORF">WN48_00297</name>
</gene>
<dbReference type="CDD" id="cd11328">
    <property type="entry name" value="AmyAc_maltase"/>
    <property type="match status" value="1"/>
</dbReference>
<dbReference type="AlphaFoldDB" id="A0A310SGT7"/>
<comment type="catalytic activity">
    <reaction evidence="1">
        <text>Hydrolysis of terminal, non-reducing (1-&gt;4)-linked alpha-D-glucose residues with release of alpha-D-glucose.</text>
        <dbReference type="EC" id="3.2.1.20"/>
    </reaction>
</comment>
<evidence type="ECO:0000259" key="7">
    <source>
        <dbReference type="SMART" id="SM00642"/>
    </source>
</evidence>